<dbReference type="SUPFAM" id="SSF55729">
    <property type="entry name" value="Acyl-CoA N-acyltransferases (Nat)"/>
    <property type="match status" value="1"/>
</dbReference>
<protein>
    <recommendedName>
        <fullName evidence="3">histone acetyltransferase</fullName>
        <ecNumber evidence="3">2.3.1.48</ecNumber>
    </recommendedName>
</protein>
<dbReference type="PANTHER" id="PTHR45750:SF3">
    <property type="entry name" value="HISTONE ACETYLTRANSFERASE"/>
    <property type="match status" value="1"/>
</dbReference>
<dbReference type="STRING" id="1348612.A0A397GK14"/>
<dbReference type="PROSITE" id="PS51186">
    <property type="entry name" value="GNAT"/>
    <property type="match status" value="1"/>
</dbReference>
<dbReference type="InterPro" id="IPR037800">
    <property type="entry name" value="GCN5"/>
</dbReference>
<organism evidence="16 17">
    <name type="scientific">Diversispora epigaea</name>
    <dbReference type="NCBI Taxonomy" id="1348612"/>
    <lineage>
        <taxon>Eukaryota</taxon>
        <taxon>Fungi</taxon>
        <taxon>Fungi incertae sedis</taxon>
        <taxon>Mucoromycota</taxon>
        <taxon>Glomeromycotina</taxon>
        <taxon>Glomeromycetes</taxon>
        <taxon>Diversisporales</taxon>
        <taxon>Diversisporaceae</taxon>
        <taxon>Diversispora</taxon>
    </lineage>
</organism>
<evidence type="ECO:0000256" key="11">
    <source>
        <dbReference type="ARBA" id="ARBA00023315"/>
    </source>
</evidence>
<dbReference type="InterPro" id="IPR016181">
    <property type="entry name" value="Acyl_CoA_acyltransferase"/>
</dbReference>
<dbReference type="AlphaFoldDB" id="A0A397GK14"/>
<keyword evidence="11" id="KW-0012">Acyltransferase</keyword>
<comment type="subcellular location">
    <subcellularLocation>
        <location evidence="1">Nucleus</location>
    </subcellularLocation>
</comment>
<evidence type="ECO:0000256" key="5">
    <source>
        <dbReference type="ARBA" id="ARBA00022853"/>
    </source>
</evidence>
<keyword evidence="9" id="KW-0804">Transcription</keyword>
<reference evidence="16 17" key="1">
    <citation type="submission" date="2018-08" db="EMBL/GenBank/DDBJ databases">
        <title>Genome and evolution of the arbuscular mycorrhizal fungus Diversispora epigaea (formerly Glomus versiforme) and its bacterial endosymbionts.</title>
        <authorList>
            <person name="Sun X."/>
            <person name="Fei Z."/>
            <person name="Harrison M."/>
        </authorList>
    </citation>
    <scope>NUCLEOTIDE SEQUENCE [LARGE SCALE GENOMIC DNA]</scope>
    <source>
        <strain evidence="16 17">IT104</strain>
    </source>
</reference>
<evidence type="ECO:0000259" key="14">
    <source>
        <dbReference type="PROSITE" id="PS50014"/>
    </source>
</evidence>
<gene>
    <name evidence="16" type="ORF">Glove_508g43</name>
</gene>
<dbReference type="EC" id="2.3.1.48" evidence="3"/>
<evidence type="ECO:0000256" key="7">
    <source>
        <dbReference type="ARBA" id="ARBA00023117"/>
    </source>
</evidence>
<dbReference type="CDD" id="cd04301">
    <property type="entry name" value="NAT_SF"/>
    <property type="match status" value="1"/>
</dbReference>
<dbReference type="Proteomes" id="UP000266861">
    <property type="component" value="Unassembled WGS sequence"/>
</dbReference>
<feature type="domain" description="Bromo" evidence="14">
    <location>
        <begin position="407"/>
        <end position="477"/>
    </location>
</feature>
<feature type="region of interest" description="Disordered" evidence="13">
    <location>
        <begin position="124"/>
        <end position="143"/>
    </location>
</feature>
<evidence type="ECO:0000256" key="10">
    <source>
        <dbReference type="ARBA" id="ARBA00023242"/>
    </source>
</evidence>
<dbReference type="InterPro" id="IPR000182">
    <property type="entry name" value="GNAT_dom"/>
</dbReference>
<dbReference type="InterPro" id="IPR036427">
    <property type="entry name" value="Bromodomain-like_sf"/>
</dbReference>
<evidence type="ECO:0000256" key="8">
    <source>
        <dbReference type="ARBA" id="ARBA00023159"/>
    </source>
</evidence>
<comment type="caution">
    <text evidence="16">The sequence shown here is derived from an EMBL/GenBank/DDBJ whole genome shotgun (WGS) entry which is preliminary data.</text>
</comment>
<evidence type="ECO:0000256" key="13">
    <source>
        <dbReference type="SAM" id="MobiDB-lite"/>
    </source>
</evidence>
<proteinExistence type="inferred from homology"/>
<dbReference type="PANTHER" id="PTHR45750">
    <property type="entry name" value="GH11602P"/>
    <property type="match status" value="1"/>
</dbReference>
<dbReference type="GO" id="GO:0000123">
    <property type="term" value="C:histone acetyltransferase complex"/>
    <property type="evidence" value="ECO:0007669"/>
    <property type="project" value="TreeGrafter"/>
</dbReference>
<dbReference type="GO" id="GO:0045944">
    <property type="term" value="P:positive regulation of transcription by RNA polymerase II"/>
    <property type="evidence" value="ECO:0007669"/>
    <property type="project" value="TreeGrafter"/>
</dbReference>
<dbReference type="Pfam" id="PF00439">
    <property type="entry name" value="Bromodomain"/>
    <property type="match status" value="1"/>
</dbReference>
<evidence type="ECO:0000313" key="16">
    <source>
        <dbReference type="EMBL" id="RHZ49984.1"/>
    </source>
</evidence>
<dbReference type="InterPro" id="IPR018359">
    <property type="entry name" value="Bromodomain_CS"/>
</dbReference>
<accession>A0A397GK14</accession>
<feature type="domain" description="N-acetyltransferase" evidence="15">
    <location>
        <begin position="173"/>
        <end position="321"/>
    </location>
</feature>
<dbReference type="Gene3D" id="1.20.920.10">
    <property type="entry name" value="Bromodomain-like"/>
    <property type="match status" value="1"/>
</dbReference>
<evidence type="ECO:0000256" key="12">
    <source>
        <dbReference type="PROSITE-ProRule" id="PRU00035"/>
    </source>
</evidence>
<evidence type="ECO:0000256" key="4">
    <source>
        <dbReference type="ARBA" id="ARBA00022679"/>
    </source>
</evidence>
<dbReference type="Gene3D" id="3.40.630.30">
    <property type="match status" value="1"/>
</dbReference>
<keyword evidence="10" id="KW-0539">Nucleus</keyword>
<sequence>MHSIAYPPASKPIELLTVNEKLLKIGRNIPCAADVHSGSICQCLGWKPKKNNTGRADLCQCNHRVSWHGESQLTPEEEEFKARLEIAMKIDTILESKNKLFDFDYEDAELLSLRRQLVAVGENSSNSKKRKLNDERENGPNARKTKIDEVTIPDKPAMIEERQGVINMKILTNDGSSLKLVLLTGLKNLIKIQLPNMPPEYITRLVYDKRHYSLTIVKGGNRVVGGITYRLFPDNQLAEIVFCVVSSTEQAKGYGSHLMNHLKDHLKDKEGIKHLMTYADNHAMGFFKKNGFTTDITLDRSLWMSFIKDYDEATIMQCTMIEKVQYLRLHEILAKQRMAIRVKIAERRKNTLPYPGLQIFKNGGKPVNPRDIPGISESGWNEEMEARARGNKKSIRNIMANITSELKKNPKSWPFRVAVSRDEVPDYYNVIKNPMDLSSIESKVEDNCYKSIDDYISDIKTIFNNCRLYNADGTIYVKCAAGLEKYFIERLKFYDVPFIGSKK</sequence>
<keyword evidence="4" id="KW-0808">Transferase</keyword>
<keyword evidence="17" id="KW-1185">Reference proteome</keyword>
<evidence type="ECO:0000259" key="15">
    <source>
        <dbReference type="PROSITE" id="PS51186"/>
    </source>
</evidence>
<dbReference type="GO" id="GO:0010484">
    <property type="term" value="F:histone H3 acetyltransferase activity"/>
    <property type="evidence" value="ECO:0007669"/>
    <property type="project" value="TreeGrafter"/>
</dbReference>
<evidence type="ECO:0000256" key="6">
    <source>
        <dbReference type="ARBA" id="ARBA00023015"/>
    </source>
</evidence>
<evidence type="ECO:0000256" key="2">
    <source>
        <dbReference type="ARBA" id="ARBA00008607"/>
    </source>
</evidence>
<dbReference type="PROSITE" id="PS00633">
    <property type="entry name" value="BROMODOMAIN_1"/>
    <property type="match status" value="1"/>
</dbReference>
<dbReference type="CDD" id="cd05509">
    <property type="entry name" value="Bromo_gcn5_like"/>
    <property type="match status" value="1"/>
</dbReference>
<keyword evidence="8" id="KW-0010">Activator</keyword>
<dbReference type="SMART" id="SM00297">
    <property type="entry name" value="BROMO"/>
    <property type="match status" value="1"/>
</dbReference>
<evidence type="ECO:0000256" key="9">
    <source>
        <dbReference type="ARBA" id="ARBA00023163"/>
    </source>
</evidence>
<keyword evidence="7 12" id="KW-0103">Bromodomain</keyword>
<keyword evidence="6" id="KW-0805">Transcription regulation</keyword>
<evidence type="ECO:0000256" key="3">
    <source>
        <dbReference type="ARBA" id="ARBA00013184"/>
    </source>
</evidence>
<dbReference type="PRINTS" id="PR00503">
    <property type="entry name" value="BROMODOMAIN"/>
</dbReference>
<dbReference type="SUPFAM" id="SSF47370">
    <property type="entry name" value="Bromodomain"/>
    <property type="match status" value="1"/>
</dbReference>
<evidence type="ECO:0000256" key="1">
    <source>
        <dbReference type="ARBA" id="ARBA00004123"/>
    </source>
</evidence>
<dbReference type="GO" id="GO:0005634">
    <property type="term" value="C:nucleus"/>
    <property type="evidence" value="ECO:0007669"/>
    <property type="project" value="UniProtKB-SubCell"/>
</dbReference>
<keyword evidence="5" id="KW-0156">Chromatin regulator</keyword>
<dbReference type="Pfam" id="PF00583">
    <property type="entry name" value="Acetyltransf_1"/>
    <property type="match status" value="1"/>
</dbReference>
<evidence type="ECO:0000313" key="17">
    <source>
        <dbReference type="Proteomes" id="UP000266861"/>
    </source>
</evidence>
<dbReference type="OrthoDB" id="1937912at2759"/>
<dbReference type="EMBL" id="PQFF01000440">
    <property type="protein sequence ID" value="RHZ49984.1"/>
    <property type="molecule type" value="Genomic_DNA"/>
</dbReference>
<comment type="similarity">
    <text evidence="2">Belongs to the acetyltransferase family. GCN5 subfamily.</text>
</comment>
<dbReference type="InterPro" id="IPR001487">
    <property type="entry name" value="Bromodomain"/>
</dbReference>
<name>A0A397GK14_9GLOM</name>
<dbReference type="PROSITE" id="PS50014">
    <property type="entry name" value="BROMODOMAIN_2"/>
    <property type="match status" value="1"/>
</dbReference>